<evidence type="ECO:0000313" key="2">
    <source>
        <dbReference type="Proteomes" id="UP000019150"/>
    </source>
</evidence>
<dbReference type="STRING" id="1415166.NONO_c73360"/>
<dbReference type="HOGENOM" id="CLU_189202_0_0_11"/>
<reference evidence="1 2" key="1">
    <citation type="journal article" date="2014" name="Appl. Environ. Microbiol.">
        <title>Insights into the Microbial Degradation of Rubber and Gutta-Percha by Analysis of the Complete Genome of Nocardia nova SH22a.</title>
        <authorList>
            <person name="Luo Q."/>
            <person name="Hiessl S."/>
            <person name="Poehlein A."/>
            <person name="Daniel R."/>
            <person name="Steinbuchel A."/>
        </authorList>
    </citation>
    <scope>NUCLEOTIDE SEQUENCE [LARGE SCALE GENOMIC DNA]</scope>
    <source>
        <strain evidence="1">SH22a</strain>
    </source>
</reference>
<dbReference type="EMBL" id="CP006850">
    <property type="protein sequence ID" value="AHH22092.1"/>
    <property type="molecule type" value="Genomic_DNA"/>
</dbReference>
<gene>
    <name evidence="1" type="ORF">NONO_c73360</name>
</gene>
<evidence type="ECO:0000313" key="1">
    <source>
        <dbReference type="EMBL" id="AHH22092.1"/>
    </source>
</evidence>
<dbReference type="PATRIC" id="fig|1415166.3.peg.7527"/>
<dbReference type="RefSeq" id="WP_025353366.1">
    <property type="nucleotide sequence ID" value="NZ_CP006850.1"/>
</dbReference>
<proteinExistence type="predicted"/>
<organism evidence="1 2">
    <name type="scientific">Nocardia nova SH22a</name>
    <dbReference type="NCBI Taxonomy" id="1415166"/>
    <lineage>
        <taxon>Bacteria</taxon>
        <taxon>Bacillati</taxon>
        <taxon>Actinomycetota</taxon>
        <taxon>Actinomycetes</taxon>
        <taxon>Mycobacteriales</taxon>
        <taxon>Nocardiaceae</taxon>
        <taxon>Nocardia</taxon>
    </lineage>
</organism>
<dbReference type="Proteomes" id="UP000019150">
    <property type="component" value="Chromosome"/>
</dbReference>
<protein>
    <submittedName>
        <fullName evidence="1">Uncharacterized protein</fullName>
    </submittedName>
</protein>
<sequence length="87" mass="9505">MHRTPEQIAADDQLTAAIEAACAAYSDAPEGVLTKYVVLTQRSYWNDDGDHVTACDRLPMNGEVPTPDVLGMIEFASTVLRHEIATE</sequence>
<accession>W5TS34</accession>
<dbReference type="KEGG" id="nno:NONO_c73360"/>
<keyword evidence="2" id="KW-1185">Reference proteome</keyword>
<dbReference type="AlphaFoldDB" id="W5TS34"/>
<name>W5TS34_9NOCA</name>